<evidence type="ECO:0000256" key="1">
    <source>
        <dbReference type="ARBA" id="ARBA00022531"/>
    </source>
</evidence>
<dbReference type="GO" id="GO:0009523">
    <property type="term" value="C:photosystem II"/>
    <property type="evidence" value="ECO:0007669"/>
    <property type="project" value="UniProtKB-KW"/>
</dbReference>
<sequence>MFNHQQNLMKKHWIWCLLLVGLLSGCDKNKYILGEFITIQHEHISLPTKEHLRSISFPDERHGYIAGDGGVIFKTTDGGITWQDISRSDVTPINKIIFTSAQVGFIALKQKALLKTTDGGNSWIEVEPFSGNLRDIRFVGNTGYAIINGVDRNTNQEDEGCALLKSTDGGDSWSHMLGVSKPCWGMSVVDADKVYFVSEDEVVFRTLDGGNTLEPWNDRKVGYNYNAIYVFGDKSYYTVGDLAILNYYGSSLNTEARKNFYALYDIDFHSNRGIAVGKRSVFMGTYNPDNNEANKQKWVQVFSSDATTFLYTYLDVEFSNANDVYAVGEEGILTKFNYNSLWQGL</sequence>
<comment type="caution">
    <text evidence="4">The sequence shown here is derived from an EMBL/GenBank/DDBJ whole genome shotgun (WGS) entry which is preliminary data.</text>
</comment>
<dbReference type="PANTHER" id="PTHR47199">
    <property type="entry name" value="PHOTOSYSTEM II STABILITY/ASSEMBLY FACTOR HCF136, CHLOROPLASTIC"/>
    <property type="match status" value="1"/>
</dbReference>
<evidence type="ECO:0000313" key="4">
    <source>
        <dbReference type="EMBL" id="EAY26070.1"/>
    </source>
</evidence>
<keyword evidence="1" id="KW-0602">Photosynthesis</keyword>
<feature type="domain" description="Photosynthesis system II assembly factor Ycf48/Hcf136-like" evidence="3">
    <location>
        <begin position="40"/>
        <end position="127"/>
    </location>
</feature>
<keyword evidence="5" id="KW-1185">Reference proteome</keyword>
<dbReference type="eggNOG" id="COG4447">
    <property type="taxonomic scope" value="Bacteria"/>
</dbReference>
<dbReference type="PANTHER" id="PTHR47199:SF2">
    <property type="entry name" value="PHOTOSYSTEM II STABILITY_ASSEMBLY FACTOR HCF136, CHLOROPLASTIC"/>
    <property type="match status" value="1"/>
</dbReference>
<evidence type="ECO:0000259" key="3">
    <source>
        <dbReference type="Pfam" id="PF14870"/>
    </source>
</evidence>
<dbReference type="AlphaFoldDB" id="A1ZU99"/>
<dbReference type="InterPro" id="IPR015943">
    <property type="entry name" value="WD40/YVTN_repeat-like_dom_sf"/>
</dbReference>
<dbReference type="Gene3D" id="2.130.10.10">
    <property type="entry name" value="YVTN repeat-like/Quinoprotein amine dehydrogenase"/>
    <property type="match status" value="1"/>
</dbReference>
<gene>
    <name evidence="4" type="ORF">M23134_06419</name>
</gene>
<dbReference type="Proteomes" id="UP000004095">
    <property type="component" value="Unassembled WGS sequence"/>
</dbReference>
<dbReference type="InterPro" id="IPR028203">
    <property type="entry name" value="PSII_CF48-like_dom"/>
</dbReference>
<dbReference type="GO" id="GO:0015979">
    <property type="term" value="P:photosynthesis"/>
    <property type="evidence" value="ECO:0007669"/>
    <property type="project" value="UniProtKB-KW"/>
</dbReference>
<accession>A1ZU99</accession>
<proteinExistence type="predicted"/>
<keyword evidence="2" id="KW-0604">Photosystem II</keyword>
<dbReference type="Pfam" id="PF14870">
    <property type="entry name" value="PSII_BNR"/>
    <property type="match status" value="1"/>
</dbReference>
<protein>
    <submittedName>
        <fullName evidence="4">Glycosyl hydrolase, BNR repeat, putative</fullName>
    </submittedName>
</protein>
<organism evidence="4 5">
    <name type="scientific">Microscilla marina ATCC 23134</name>
    <dbReference type="NCBI Taxonomy" id="313606"/>
    <lineage>
        <taxon>Bacteria</taxon>
        <taxon>Pseudomonadati</taxon>
        <taxon>Bacteroidota</taxon>
        <taxon>Cytophagia</taxon>
        <taxon>Cytophagales</taxon>
        <taxon>Microscillaceae</taxon>
        <taxon>Microscilla</taxon>
    </lineage>
</organism>
<dbReference type="EMBL" id="AAWS01000039">
    <property type="protein sequence ID" value="EAY26070.1"/>
    <property type="molecule type" value="Genomic_DNA"/>
</dbReference>
<dbReference type="GO" id="GO:0016787">
    <property type="term" value="F:hydrolase activity"/>
    <property type="evidence" value="ECO:0007669"/>
    <property type="project" value="UniProtKB-KW"/>
</dbReference>
<keyword evidence="4" id="KW-0378">Hydrolase</keyword>
<reference evidence="4 5" key="1">
    <citation type="submission" date="2007-01" db="EMBL/GenBank/DDBJ databases">
        <authorList>
            <person name="Haygood M."/>
            <person name="Podell S."/>
            <person name="Anderson C."/>
            <person name="Hopkinson B."/>
            <person name="Roe K."/>
            <person name="Barbeau K."/>
            <person name="Gaasterland T."/>
            <person name="Ferriera S."/>
            <person name="Johnson J."/>
            <person name="Kravitz S."/>
            <person name="Beeson K."/>
            <person name="Sutton G."/>
            <person name="Rogers Y.-H."/>
            <person name="Friedman R."/>
            <person name="Frazier M."/>
            <person name="Venter J.C."/>
        </authorList>
    </citation>
    <scope>NUCLEOTIDE SEQUENCE [LARGE SCALE GENOMIC DNA]</scope>
    <source>
        <strain evidence="4 5">ATCC 23134</strain>
    </source>
</reference>
<evidence type="ECO:0000313" key="5">
    <source>
        <dbReference type="Proteomes" id="UP000004095"/>
    </source>
</evidence>
<evidence type="ECO:0000256" key="2">
    <source>
        <dbReference type="ARBA" id="ARBA00023276"/>
    </source>
</evidence>
<dbReference type="SUPFAM" id="SSF110296">
    <property type="entry name" value="Oligoxyloglucan reducing end-specific cellobiohydrolase"/>
    <property type="match status" value="1"/>
</dbReference>
<name>A1ZU99_MICM2</name>